<keyword evidence="3" id="KW-0378">Hydrolase</keyword>
<evidence type="ECO:0000256" key="2">
    <source>
        <dbReference type="ARBA" id="ARBA00022759"/>
    </source>
</evidence>
<evidence type="ECO:0000259" key="4">
    <source>
        <dbReference type="Pfam" id="PF02976"/>
    </source>
</evidence>
<proteinExistence type="predicted"/>
<dbReference type="AlphaFoldDB" id="A0A6C0LZZ3"/>
<evidence type="ECO:0000256" key="3">
    <source>
        <dbReference type="ARBA" id="ARBA00022801"/>
    </source>
</evidence>
<feature type="domain" description="DNA mismatch repair MutH/Type II restriction enzyme Sau3AI" evidence="4">
    <location>
        <begin position="55"/>
        <end position="122"/>
    </location>
</feature>
<dbReference type="InterPro" id="IPR011335">
    <property type="entry name" value="Restrct_endonuc-II-like"/>
</dbReference>
<dbReference type="GO" id="GO:0003677">
    <property type="term" value="F:DNA binding"/>
    <property type="evidence" value="ECO:0007669"/>
    <property type="project" value="InterPro"/>
</dbReference>
<keyword evidence="2" id="KW-0255">Endonuclease</keyword>
<organism evidence="5">
    <name type="scientific">viral metagenome</name>
    <dbReference type="NCBI Taxonomy" id="1070528"/>
    <lineage>
        <taxon>unclassified sequences</taxon>
        <taxon>metagenomes</taxon>
        <taxon>organismal metagenomes</taxon>
    </lineage>
</organism>
<dbReference type="SUPFAM" id="SSF52980">
    <property type="entry name" value="Restriction endonuclease-like"/>
    <property type="match status" value="1"/>
</dbReference>
<evidence type="ECO:0000313" key="5">
    <source>
        <dbReference type="EMBL" id="QHU35321.1"/>
    </source>
</evidence>
<reference evidence="5" key="1">
    <citation type="journal article" date="2020" name="Nature">
        <title>Giant virus diversity and host interactions through global metagenomics.</title>
        <authorList>
            <person name="Schulz F."/>
            <person name="Roux S."/>
            <person name="Paez-Espino D."/>
            <person name="Jungbluth S."/>
            <person name="Walsh D.A."/>
            <person name="Denef V.J."/>
            <person name="McMahon K.D."/>
            <person name="Konstantinidis K.T."/>
            <person name="Eloe-Fadrosh E.A."/>
            <person name="Kyrpides N.C."/>
            <person name="Woyke T."/>
        </authorList>
    </citation>
    <scope>NUCLEOTIDE SEQUENCE</scope>
    <source>
        <strain evidence="5">GVMAG-S-1017745-26</strain>
    </source>
</reference>
<protein>
    <recommendedName>
        <fullName evidence="4">DNA mismatch repair MutH/Type II restriction enzyme Sau3AI domain-containing protein</fullName>
    </recommendedName>
</protein>
<dbReference type="EMBL" id="MN740586">
    <property type="protein sequence ID" value="QHU35321.1"/>
    <property type="molecule type" value="Genomic_DNA"/>
</dbReference>
<keyword evidence="1" id="KW-0540">Nuclease</keyword>
<dbReference type="GO" id="GO:0004519">
    <property type="term" value="F:endonuclease activity"/>
    <property type="evidence" value="ECO:0007669"/>
    <property type="project" value="UniProtKB-KW"/>
</dbReference>
<sequence length="211" mass="23630">MTTRPSLFAVKTVFDNAIRGTSHNFPRISNKGDVGQRLETLLGIPNSSACLDCSDGELKLFPVKKLANGVFSPKETIAITTRGLKHDKQRPFSRLKSVDTWENSALKKKTDNLLFISYFRDGDNITFLHSYLFNSECPEYAQFKVDYNTIINHYNTNGICQLAKGEPTYISNTVNGKYIQGRTKGAGGPNKTVAFYFRSKEFVKNVILSAP</sequence>
<dbReference type="InterPro" id="IPR011337">
    <property type="entry name" value="DNA_rep_MutH/RE_typeII_Sau3AI"/>
</dbReference>
<accession>A0A6C0LZZ3</accession>
<dbReference type="InterPro" id="IPR037057">
    <property type="entry name" value="DNA_rep_MutH/T2_RE_sf"/>
</dbReference>
<dbReference type="Gene3D" id="3.40.600.10">
    <property type="entry name" value="DNA mismatch repair MutH/Restriction endonuclease, type II"/>
    <property type="match status" value="1"/>
</dbReference>
<evidence type="ECO:0000256" key="1">
    <source>
        <dbReference type="ARBA" id="ARBA00022722"/>
    </source>
</evidence>
<dbReference type="Pfam" id="PF02976">
    <property type="entry name" value="MutH"/>
    <property type="match status" value="1"/>
</dbReference>
<name>A0A6C0LZZ3_9ZZZZ</name>
<dbReference type="GO" id="GO:0016787">
    <property type="term" value="F:hydrolase activity"/>
    <property type="evidence" value="ECO:0007669"/>
    <property type="project" value="UniProtKB-KW"/>
</dbReference>